<feature type="region of interest" description="Disordered" evidence="4">
    <location>
        <begin position="630"/>
        <end position="664"/>
    </location>
</feature>
<dbReference type="InterPro" id="IPR035899">
    <property type="entry name" value="DBL_dom_sf"/>
</dbReference>
<dbReference type="InterPro" id="IPR000219">
    <property type="entry name" value="DH_dom"/>
</dbReference>
<feature type="compositionally biased region" description="Low complexity" evidence="4">
    <location>
        <begin position="590"/>
        <end position="607"/>
    </location>
</feature>
<feature type="compositionally biased region" description="Low complexity" evidence="4">
    <location>
        <begin position="1"/>
        <end position="32"/>
    </location>
</feature>
<evidence type="ECO:0000256" key="2">
    <source>
        <dbReference type="ARBA" id="ARBA00022658"/>
    </source>
</evidence>
<feature type="compositionally biased region" description="Low complexity" evidence="4">
    <location>
        <begin position="59"/>
        <end position="71"/>
    </location>
</feature>
<dbReference type="PANTHER" id="PTHR12877:SF7">
    <property type="entry name" value="RHO GUANINE NUCLEOTIDE EXCHANGE FACTOR 10-LIKE PROTEIN"/>
    <property type="match status" value="1"/>
</dbReference>
<reference evidence="6" key="2">
    <citation type="journal article" date="2022" name="Res Sq">
        <title>Comparative Genomics Reveals Insights into the Divergent Evolution of Astigmatic Mites and Household Pest Adaptations.</title>
        <authorList>
            <person name="Xiong Q."/>
            <person name="Wan A.T.-Y."/>
            <person name="Liu X.-Y."/>
            <person name="Fung C.S.-H."/>
            <person name="Xiao X."/>
            <person name="Malainual N."/>
            <person name="Hou J."/>
            <person name="Wang L."/>
            <person name="Wang M."/>
            <person name="Yang K."/>
            <person name="Cui Y."/>
            <person name="Leung E."/>
            <person name="Nong W."/>
            <person name="Shin S.-K."/>
            <person name="Au S."/>
            <person name="Jeong K.Y."/>
            <person name="Chew F.T."/>
            <person name="Hui J."/>
            <person name="Leung T.F."/>
            <person name="Tungtrongchitr A."/>
            <person name="Zhong N."/>
            <person name="Liu Z."/>
            <person name="Tsui S."/>
        </authorList>
    </citation>
    <scope>NUCLEOTIDE SEQUENCE</scope>
    <source>
        <strain evidence="6">Derf</strain>
        <tissue evidence="6">Whole organism</tissue>
    </source>
</reference>
<feature type="region of interest" description="Disordered" evidence="4">
    <location>
        <begin position="577"/>
        <end position="614"/>
    </location>
</feature>
<feature type="domain" description="DH" evidence="5">
    <location>
        <begin position="741"/>
        <end position="902"/>
    </location>
</feature>
<accession>A0A922HT94</accession>
<evidence type="ECO:0000256" key="3">
    <source>
        <dbReference type="SAM" id="Coils"/>
    </source>
</evidence>
<dbReference type="Gene3D" id="1.20.900.10">
    <property type="entry name" value="Dbl homology (DH) domain"/>
    <property type="match status" value="1"/>
</dbReference>
<keyword evidence="7" id="KW-1185">Reference proteome</keyword>
<feature type="compositionally biased region" description="Low complexity" evidence="4">
    <location>
        <begin position="631"/>
        <end position="640"/>
    </location>
</feature>
<evidence type="ECO:0000256" key="4">
    <source>
        <dbReference type="SAM" id="MobiDB-lite"/>
    </source>
</evidence>
<dbReference type="GO" id="GO:0005085">
    <property type="term" value="F:guanyl-nucleotide exchange factor activity"/>
    <property type="evidence" value="ECO:0007669"/>
    <property type="project" value="UniProtKB-KW"/>
</dbReference>
<dbReference type="PROSITE" id="PS50010">
    <property type="entry name" value="DH_2"/>
    <property type="match status" value="1"/>
</dbReference>
<dbReference type="PANTHER" id="PTHR12877">
    <property type="entry name" value="RHO GUANINE NUCLEOTIDE EXCHANGE FACTOR"/>
    <property type="match status" value="1"/>
</dbReference>
<dbReference type="SUPFAM" id="SSF48065">
    <property type="entry name" value="DBL homology domain (DH-domain)"/>
    <property type="match status" value="1"/>
</dbReference>
<dbReference type="Pfam" id="PF19057">
    <property type="entry name" value="PH_19"/>
    <property type="match status" value="1"/>
</dbReference>
<dbReference type="Pfam" id="PF00621">
    <property type="entry name" value="RhoGEF"/>
    <property type="match status" value="1"/>
</dbReference>
<dbReference type="FunFam" id="1.20.900.10:FF:000003">
    <property type="entry name" value="Rho guanine nucleotide exchange factor 10 like"/>
    <property type="match status" value="1"/>
</dbReference>
<organism evidence="6 7">
    <name type="scientific">Dermatophagoides farinae</name>
    <name type="common">American house dust mite</name>
    <dbReference type="NCBI Taxonomy" id="6954"/>
    <lineage>
        <taxon>Eukaryota</taxon>
        <taxon>Metazoa</taxon>
        <taxon>Ecdysozoa</taxon>
        <taxon>Arthropoda</taxon>
        <taxon>Chelicerata</taxon>
        <taxon>Arachnida</taxon>
        <taxon>Acari</taxon>
        <taxon>Acariformes</taxon>
        <taxon>Sarcoptiformes</taxon>
        <taxon>Astigmata</taxon>
        <taxon>Psoroptidia</taxon>
        <taxon>Analgoidea</taxon>
        <taxon>Pyroglyphidae</taxon>
        <taxon>Dermatophagoidinae</taxon>
        <taxon>Dermatophagoides</taxon>
    </lineage>
</organism>
<feature type="region of interest" description="Disordered" evidence="4">
    <location>
        <begin position="1681"/>
        <end position="1744"/>
    </location>
</feature>
<dbReference type="SUPFAM" id="SSF50978">
    <property type="entry name" value="WD40 repeat-like"/>
    <property type="match status" value="1"/>
</dbReference>
<dbReference type="Pfam" id="PF19056">
    <property type="entry name" value="WD40_2"/>
    <property type="match status" value="2"/>
</dbReference>
<dbReference type="GO" id="GO:0030036">
    <property type="term" value="P:actin cytoskeleton organization"/>
    <property type="evidence" value="ECO:0007669"/>
    <property type="project" value="TreeGrafter"/>
</dbReference>
<sequence length="1775" mass="197847">MSSSTTFSSSSSLTTTTTATTTTTTTTTTISSNNNKAPYYYGELIKKESNNNTKQSQFNRNPQLINNRNNNYSYGQPLSSSSSNIIVHENFMTTTTTTTTITNSGSPNDLTNTIITAARSTTGNDNYNNFSTTTTTTATTNNLNSNIVSIINNSNNLPFTNHNSNSNNVVDNLAANKSQLRTQPPLSSSSTTSSSSLAEQQQQVSSITPTTTNTTSTFTQQQQQRHSSLAYPPPSNVQSTTNAYAGGDDDDDDDERIIVVATTSTSITTSALSSSSITTTTTTVIESSSSPPIQSLSSSLINHQQNIPYHHLYNYYQNHSSSSSSSPYGITTGLHQQQPQRFHKNPYTNTISSFANPLLSLDVVDIRNGTESLPRAFQPPYSSNNNKKSLTLKQSIYQRSLSIFTNGVSPLLRKKKSKSNQQNQRIPQHLDYRFGDNNNFRQKQQLYQHHHTLSSSTLGLSQLRRKSEPIMFSYDSITNELSKFQAREEKIVKNINLDFEKMLMNDTNGEYSGSTSSNTGIVVGTGGGGCNQFIDQSTSSSLRRLAQQQQQQQQFGGNLKDDFDHYGKTMISAAGTNQLQHHHPHSASTHQFIHHQQQQQTPLHSHQQPPPQLSYKEPFYMVYEDNRNNKQLQQQQQQQQLHHHHHSNSIPNTHHQNHHHSHHNDDNIYEEIDFLTLSSLRAQYADTLSLQSYKKKGGSKRSLASSSFTRWFSTRKKNSPSMSEDENPYIDIKLSKKQRPPIQLPEIPGPSILSQNKINIIFHRLEQILQCHTIFGIALSQCVREWDEKEQIGDVFIASFSKSMVLDIYSDFINNFTNAMETARKAAKSKSSFAQFLQEKSLSSPDRLSFFGLMVKPVQRFPQFILLLSDLLKHTPSDHHDRMSLQLALTQLESLADRLNERKRDAERHFAVKQLLKDYLSSSTTNSSNRFLLRQDDIYQLELDTSSGLVMKTKCRKLYLLNDMLVCVSVPANRLKYAVSLQDVDVMDDVTPATNNLIANSMLKSKDPATANSSPKHCTVERMYCDLNSLIHDLEVISRVSNLLTSLRYQYQGISVELVEQIGTEIREEIRKKDAQITLIDRSCLQIRIRSKNYKDIICIQMNDPETKKDWLTDVRLAKLALDRSNNPAWDIVNETISTTRTNLSNSIIMHRVPLFVKSLPIFATTEHSMLTCALHYRIHRRDDLVLENNSGVLWICNVNENGSQLGALATNGTDISLIHSYELCDSHVTCIESVGSYAVWIGLRQGRIIVIDASSPGEWQQFAALDVSAEVTCIRYFINFVYVGLITGVVALFNATHYEEPIIISLSTAHPVTCLLPVNKEMFACCGEKIWIINNAQLDRSYYLHNNKNSPGSDQLSPGDPSTAKVQHFPDEDLKPNLLAHCGIGLWVSLVNSSIIKLYHTETFKHLQDVNVASNVKRILNEMVDPNGILSQPCVPLISGCLNVALHRHTGPVTILLNLTNTQSEIPVHPNNSTMDKTKSMEEIEKEEMMMMMKNEDVESIYGLYSDLMNVENYVRVGHDPHHHRHHHHDLGNVTNSGHHMAVSKMTWDLANINLSDDSTSESAIYQDGLILRKKPTSTANLMNLNKRRTLGNEHLGNSSGGGMTSAGSQREISSAGNYPISSATNNQLSPAKSQNSIYDSSIGGNDKSLIEKENVSSSSGIGASSSLYDIAPFKGQKLQTTSTTIDQQPGSSSSSGGGGGGGNKYNNHPLVSAANNQQSARHYETTTGSSSSSSSNNKTALLMTGGNGYKRVSLNETTYSSQHAHCCIWEYKL</sequence>
<name>A0A922HT94_DERFA</name>
<dbReference type="InterPro" id="IPR036322">
    <property type="entry name" value="WD40_repeat_dom_sf"/>
</dbReference>
<feature type="region of interest" description="Disordered" evidence="4">
    <location>
        <begin position="1"/>
        <end position="36"/>
    </location>
</feature>
<feature type="compositionally biased region" description="Low complexity" evidence="4">
    <location>
        <begin position="179"/>
        <end position="228"/>
    </location>
</feature>
<feature type="compositionally biased region" description="Polar residues" evidence="4">
    <location>
        <begin position="1681"/>
        <end position="1691"/>
    </location>
</feature>
<feature type="coiled-coil region" evidence="3">
    <location>
        <begin position="882"/>
        <end position="909"/>
    </location>
</feature>
<reference evidence="6" key="1">
    <citation type="submission" date="2013-05" db="EMBL/GenBank/DDBJ databases">
        <authorList>
            <person name="Yim A.K.Y."/>
            <person name="Chan T.F."/>
            <person name="Ji K.M."/>
            <person name="Liu X.Y."/>
            <person name="Zhou J.W."/>
            <person name="Li R.Q."/>
            <person name="Yang K.Y."/>
            <person name="Li J."/>
            <person name="Li M."/>
            <person name="Law P.T.W."/>
            <person name="Wu Y.L."/>
            <person name="Cai Z.L."/>
            <person name="Qin H."/>
            <person name="Bao Y."/>
            <person name="Leung R.K.K."/>
            <person name="Ng P.K.S."/>
            <person name="Zou J."/>
            <person name="Zhong X.J."/>
            <person name="Ran P.X."/>
            <person name="Zhong N.S."/>
            <person name="Liu Z.G."/>
            <person name="Tsui S.K.W."/>
        </authorList>
    </citation>
    <scope>NUCLEOTIDE SEQUENCE</scope>
    <source>
        <strain evidence="6">Derf</strain>
        <tissue evidence="6">Whole organism</tissue>
    </source>
</reference>
<feature type="region of interest" description="Disordered" evidence="4">
    <location>
        <begin position="51"/>
        <end position="79"/>
    </location>
</feature>
<gene>
    <name evidence="6" type="primary">ARHGEF10L</name>
    <name evidence="6" type="ORF">DERF_010630</name>
</gene>
<evidence type="ECO:0000313" key="7">
    <source>
        <dbReference type="Proteomes" id="UP000790347"/>
    </source>
</evidence>
<evidence type="ECO:0000259" key="5">
    <source>
        <dbReference type="PROSITE" id="PS50010"/>
    </source>
</evidence>
<feature type="compositionally biased region" description="Polar residues" evidence="4">
    <location>
        <begin position="1607"/>
        <end position="1642"/>
    </location>
</feature>
<dbReference type="Proteomes" id="UP000790347">
    <property type="component" value="Unassembled WGS sequence"/>
</dbReference>
<keyword evidence="3" id="KW-0175">Coiled coil</keyword>
<evidence type="ECO:0000313" key="6">
    <source>
        <dbReference type="EMBL" id="KAH9505859.1"/>
    </source>
</evidence>
<comment type="caution">
    <text evidence="6">The sequence shown here is derived from an EMBL/GenBank/DDBJ whole genome shotgun (WGS) entry which is preliminary data.</text>
</comment>
<dbReference type="CDD" id="cd00160">
    <property type="entry name" value="RhoGEF"/>
    <property type="match status" value="1"/>
</dbReference>
<dbReference type="SMART" id="SM00325">
    <property type="entry name" value="RhoGEF"/>
    <property type="match status" value="1"/>
</dbReference>
<feature type="region of interest" description="Disordered" evidence="4">
    <location>
        <begin position="1589"/>
        <end position="1642"/>
    </location>
</feature>
<protein>
    <submittedName>
        <fullName evidence="6">Guanine nucleotide exchange factor 10-like protein</fullName>
    </submittedName>
</protein>
<evidence type="ECO:0000256" key="1">
    <source>
        <dbReference type="ARBA" id="ARBA00022553"/>
    </source>
</evidence>
<dbReference type="GO" id="GO:0051496">
    <property type="term" value="P:positive regulation of stress fiber assembly"/>
    <property type="evidence" value="ECO:0007669"/>
    <property type="project" value="TreeGrafter"/>
</dbReference>
<feature type="region of interest" description="Disordered" evidence="4">
    <location>
        <begin position="179"/>
        <end position="253"/>
    </location>
</feature>
<keyword evidence="2" id="KW-0344">Guanine-nucleotide releasing factor</keyword>
<dbReference type="InterPro" id="IPR039919">
    <property type="entry name" value="ARHGEF10/ARHGEF17"/>
</dbReference>
<dbReference type="GO" id="GO:0005737">
    <property type="term" value="C:cytoplasm"/>
    <property type="evidence" value="ECO:0007669"/>
    <property type="project" value="UniProtKB-ARBA"/>
</dbReference>
<feature type="compositionally biased region" description="Polar residues" evidence="4">
    <location>
        <begin position="1715"/>
        <end position="1730"/>
    </location>
</feature>
<proteinExistence type="predicted"/>
<feature type="region of interest" description="Disordered" evidence="4">
    <location>
        <begin position="542"/>
        <end position="561"/>
    </location>
</feature>
<dbReference type="EMBL" id="ASGP02000005">
    <property type="protein sequence ID" value="KAH9505859.1"/>
    <property type="molecule type" value="Genomic_DNA"/>
</dbReference>
<keyword evidence="1" id="KW-0597">Phosphoprotein</keyword>